<proteinExistence type="predicted"/>
<organism evidence="1 2">
    <name type="scientific">Yersinia phage phiR2-01</name>
    <dbReference type="NCBI Taxonomy" id="1206557"/>
    <lineage>
        <taxon>Viruses</taxon>
        <taxon>Duplodnaviria</taxon>
        <taxon>Heunggongvirae</taxon>
        <taxon>Uroviricota</taxon>
        <taxon>Caudoviricetes</taxon>
        <taxon>Demerecviridae</taxon>
        <taxon>Markadamsvirinae</taxon>
        <taxon>Epseptimavirus</taxon>
        <taxon>Epseptimavirus R201</taxon>
    </lineage>
</organism>
<sequence length="54" mass="6049">MTEYFTLLPQIMFLSMLINAAFRYAGADVPVFDITDVLPFMYEGIIVALNGVSE</sequence>
<dbReference type="GeneID" id="14296702"/>
<keyword evidence="2" id="KW-1185">Reference proteome</keyword>
<dbReference type="OrthoDB" id="23540at10239"/>
<protein>
    <submittedName>
        <fullName evidence="1">Uncharacterized protein</fullName>
    </submittedName>
</protein>
<dbReference type="KEGG" id="vg:14296702"/>
<evidence type="ECO:0000313" key="2">
    <source>
        <dbReference type="Proteomes" id="UP000002908"/>
    </source>
</evidence>
<reference evidence="1" key="1">
    <citation type="submission" date="2016-03" db="EMBL/GenBank/DDBJ databases">
        <title>Genomic, physiological and proteomic characterization of the T5-like bacteriophage phiR2-01 infecting Yersinia enterocolitia.</title>
        <authorList>
            <person name="Pajunen M.I."/>
            <person name="Happonen L.J."/>
            <person name="Jun J.W."/>
            <person name="Malmstrom J."/>
            <person name="Nawaz A."/>
            <person name="Mattinen L."/>
            <person name="Skurnik M."/>
        </authorList>
    </citation>
    <scope>NUCLEOTIDE SEQUENCE</scope>
</reference>
<gene>
    <name evidence="1" type="primary">g019</name>
    <name evidence="1" type="ORF">BN79_019</name>
</gene>
<dbReference type="Proteomes" id="UP000002908">
    <property type="component" value="Segment"/>
</dbReference>
<name>I7LEC5_9CAUD</name>
<accession>I7LEC5</accession>
<dbReference type="EMBL" id="HE956708">
    <property type="protein sequence ID" value="CCI88447.1"/>
    <property type="molecule type" value="Genomic_DNA"/>
</dbReference>
<evidence type="ECO:0000313" key="1">
    <source>
        <dbReference type="EMBL" id="CCI88447.1"/>
    </source>
</evidence>
<dbReference type="RefSeq" id="YP_007236998.1">
    <property type="nucleotide sequence ID" value="NC_019919.2"/>
</dbReference>